<gene>
    <name evidence="1" type="ORF">A3D65_01555</name>
</gene>
<dbReference type="Proteomes" id="UP000177996">
    <property type="component" value="Unassembled WGS sequence"/>
</dbReference>
<evidence type="ECO:0000313" key="1">
    <source>
        <dbReference type="EMBL" id="OGZ07768.1"/>
    </source>
</evidence>
<evidence type="ECO:0000313" key="2">
    <source>
        <dbReference type="Proteomes" id="UP000177996"/>
    </source>
</evidence>
<sequence>MLRWKLLGKCTPHEHGVSAFMEVYEIQSNETPNYNTSDFVGYEWLLPEEILEKENAGVYMKDDLPRLVRIFYAKKL</sequence>
<comment type="caution">
    <text evidence="1">The sequence shown here is derived from an EMBL/GenBank/DDBJ whole genome shotgun (WGS) entry which is preliminary data.</text>
</comment>
<name>A0A1G2D4S8_9BACT</name>
<evidence type="ECO:0008006" key="3">
    <source>
        <dbReference type="Google" id="ProtNLM"/>
    </source>
</evidence>
<protein>
    <recommendedName>
        <fullName evidence="3">Nudix hydrolase domain-containing protein</fullName>
    </recommendedName>
</protein>
<proteinExistence type="predicted"/>
<dbReference type="STRING" id="1798661.A3D65_01555"/>
<accession>A0A1G2D4S8</accession>
<dbReference type="Gene3D" id="3.90.79.10">
    <property type="entry name" value="Nucleoside Triphosphate Pyrophosphohydrolase"/>
    <property type="match status" value="1"/>
</dbReference>
<reference evidence="1 2" key="1">
    <citation type="journal article" date="2016" name="Nat. Commun.">
        <title>Thousands of microbial genomes shed light on interconnected biogeochemical processes in an aquifer system.</title>
        <authorList>
            <person name="Anantharaman K."/>
            <person name="Brown C.T."/>
            <person name="Hug L.A."/>
            <person name="Sharon I."/>
            <person name="Castelle C.J."/>
            <person name="Probst A.J."/>
            <person name="Thomas B.C."/>
            <person name="Singh A."/>
            <person name="Wilkins M.J."/>
            <person name="Karaoz U."/>
            <person name="Brodie E.L."/>
            <person name="Williams K.H."/>
            <person name="Hubbard S.S."/>
            <person name="Banfield J.F."/>
        </authorList>
    </citation>
    <scope>NUCLEOTIDE SEQUENCE [LARGE SCALE GENOMIC DNA]</scope>
</reference>
<dbReference type="AlphaFoldDB" id="A0A1G2D4S8"/>
<dbReference type="EMBL" id="MHLL01000053">
    <property type="protein sequence ID" value="OGZ07768.1"/>
    <property type="molecule type" value="Genomic_DNA"/>
</dbReference>
<organism evidence="1 2">
    <name type="scientific">Candidatus Lloydbacteria bacterium RIFCSPHIGHO2_02_FULL_50_13</name>
    <dbReference type="NCBI Taxonomy" id="1798661"/>
    <lineage>
        <taxon>Bacteria</taxon>
        <taxon>Candidatus Lloydiibacteriota</taxon>
    </lineage>
</organism>